<comment type="cofactor">
    <cofactor evidence="1">
        <name>[4Fe-4S] cluster</name>
        <dbReference type="ChEBI" id="CHEBI:49883"/>
    </cofactor>
</comment>
<dbReference type="EMBL" id="JN699628">
    <property type="protein sequence ID" value="AER26115.1"/>
    <property type="molecule type" value="Genomic_DNA"/>
</dbReference>
<dbReference type="Pfam" id="PF02467">
    <property type="entry name" value="Whib"/>
    <property type="match status" value="1"/>
</dbReference>
<dbReference type="GO" id="GO:0046872">
    <property type="term" value="F:metal ion binding"/>
    <property type="evidence" value="ECO:0007669"/>
    <property type="project" value="UniProtKB-KW"/>
</dbReference>
<accession>G8IEB6</accession>
<protein>
    <submittedName>
        <fullName evidence="12">WhiB family transcription factor</fullName>
    </submittedName>
</protein>
<keyword evidence="5" id="KW-0408">Iron</keyword>
<proteinExistence type="inferred from homology"/>
<dbReference type="GO" id="GO:0045892">
    <property type="term" value="P:negative regulation of DNA-templated transcription"/>
    <property type="evidence" value="ECO:0007669"/>
    <property type="project" value="TreeGrafter"/>
</dbReference>
<dbReference type="KEGG" id="vg:40080831"/>
<evidence type="ECO:0000256" key="9">
    <source>
        <dbReference type="ARBA" id="ARBA00023157"/>
    </source>
</evidence>
<dbReference type="HAMAP" id="MF_01479">
    <property type="entry name" value="WhiB"/>
    <property type="match status" value="1"/>
</dbReference>
<dbReference type="GO" id="GO:0051539">
    <property type="term" value="F:4 iron, 4 sulfur cluster binding"/>
    <property type="evidence" value="ECO:0007669"/>
    <property type="project" value="UniProtKB-KW"/>
</dbReference>
<evidence type="ECO:0000313" key="13">
    <source>
        <dbReference type="Proteomes" id="UP000005886"/>
    </source>
</evidence>
<dbReference type="Proteomes" id="UP000005886">
    <property type="component" value="Segment"/>
</dbReference>
<evidence type="ECO:0000256" key="3">
    <source>
        <dbReference type="ARBA" id="ARBA00022485"/>
    </source>
</evidence>
<reference evidence="12 13" key="1">
    <citation type="journal article" date="2012" name="J. Virol.">
        <title>Complete Genome Sequences of 138 Mycobacteriophages.</title>
        <authorList>
            <consortium name="the Science Education Alliance Phage Hunters Advancing Genomics and Evolutionary Science Program"/>
            <consortium name="the KwaZulu-Natal Research Institute for Tuberculosis and HIV Mycobacterial Genetics Course Students"/>
            <consortium name="the Phage Hunters Integrating Research and Education Program"/>
            <person name="Hatfull G.F."/>
        </authorList>
    </citation>
    <scope>NUCLEOTIDE SEQUENCE [LARGE SCALE GENOMIC DNA]</scope>
    <source>
        <strain evidence="12">Bongo</strain>
    </source>
</reference>
<evidence type="ECO:0000256" key="7">
    <source>
        <dbReference type="ARBA" id="ARBA00023015"/>
    </source>
</evidence>
<dbReference type="PROSITE" id="PS51674">
    <property type="entry name" value="4FE4S_WBL"/>
    <property type="match status" value="1"/>
</dbReference>
<dbReference type="GeneID" id="40080831"/>
<keyword evidence="4" id="KW-0479">Metal-binding</keyword>
<evidence type="ECO:0000256" key="8">
    <source>
        <dbReference type="ARBA" id="ARBA00023125"/>
    </source>
</evidence>
<sequence>MKGGRMTATLENDTDFDWRTRSVCEAEDFDMTFVDVDDLIEQGVERDMAKDIIKQHDDAAKAVCDRCPVVAQCLNQAMEDNEEYGVWGGKNPAERNRERHIWLQIRGIPSLPADLGEVKDPDALSSNAAANAKLTRRNERARIARDLLLMQPADWTNTTRSSGTHTREQYLAVMDMILANPASTAEVIANRIGRRGEYINSMLREVCKALEVN</sequence>
<comment type="similarity">
    <text evidence="2">Belongs to the WhiB family.</text>
</comment>
<evidence type="ECO:0000256" key="10">
    <source>
        <dbReference type="ARBA" id="ARBA00023163"/>
    </source>
</evidence>
<dbReference type="InterPro" id="IPR003482">
    <property type="entry name" value="Whib"/>
</dbReference>
<keyword evidence="10" id="KW-0804">Transcription</keyword>
<evidence type="ECO:0000256" key="6">
    <source>
        <dbReference type="ARBA" id="ARBA00023014"/>
    </source>
</evidence>
<evidence type="ECO:0000259" key="11">
    <source>
        <dbReference type="PROSITE" id="PS51674"/>
    </source>
</evidence>
<dbReference type="GO" id="GO:0047134">
    <property type="term" value="F:protein-disulfide reductase [NAD(P)H] activity"/>
    <property type="evidence" value="ECO:0007669"/>
    <property type="project" value="TreeGrafter"/>
</dbReference>
<dbReference type="RefSeq" id="YP_009604930.1">
    <property type="nucleotide sequence ID" value="NC_041970.1"/>
</dbReference>
<evidence type="ECO:0000256" key="5">
    <source>
        <dbReference type="ARBA" id="ARBA00023004"/>
    </source>
</evidence>
<keyword evidence="9" id="KW-1015">Disulfide bond</keyword>
<dbReference type="InterPro" id="IPR034768">
    <property type="entry name" value="4FE4S_WBL"/>
</dbReference>
<keyword evidence="7" id="KW-0805">Transcription regulation</keyword>
<dbReference type="GO" id="GO:0003677">
    <property type="term" value="F:DNA binding"/>
    <property type="evidence" value="ECO:0007669"/>
    <property type="project" value="UniProtKB-KW"/>
</dbReference>
<organism evidence="12 13">
    <name type="scientific">Mycobacterium phage Bongo</name>
    <dbReference type="NCBI Taxonomy" id="1088864"/>
    <lineage>
        <taxon>Viruses</taxon>
        <taxon>Duplodnaviria</taxon>
        <taxon>Heunggongvirae</taxon>
        <taxon>Uroviricota</taxon>
        <taxon>Caudoviricetes</taxon>
        <taxon>Vilmaviridae</taxon>
        <taxon>Mclasvirinae</taxon>
        <taxon>Bongovirus</taxon>
        <taxon>Bongovirus bongo</taxon>
    </lineage>
</organism>
<keyword evidence="3" id="KW-0004">4Fe-4S</keyword>
<feature type="domain" description="4Fe-4S Wbl-type" evidence="11">
    <location>
        <begin position="23"/>
        <end position="97"/>
    </location>
</feature>
<name>G8IEB6_9CAUD</name>
<gene>
    <name evidence="12" type="primary">72</name>
    <name evidence="12" type="ORF">BONGO_72</name>
</gene>
<keyword evidence="13" id="KW-1185">Reference proteome</keyword>
<evidence type="ECO:0000256" key="2">
    <source>
        <dbReference type="ARBA" id="ARBA00006597"/>
    </source>
</evidence>
<evidence type="ECO:0000256" key="1">
    <source>
        <dbReference type="ARBA" id="ARBA00001966"/>
    </source>
</evidence>
<keyword evidence="8" id="KW-0238">DNA-binding</keyword>
<dbReference type="PANTHER" id="PTHR38839">
    <property type="entry name" value="TRANSCRIPTIONAL REGULATOR WHID-RELATED"/>
    <property type="match status" value="1"/>
</dbReference>
<keyword evidence="6" id="KW-0411">Iron-sulfur</keyword>
<evidence type="ECO:0000313" key="12">
    <source>
        <dbReference type="EMBL" id="AER26115.1"/>
    </source>
</evidence>
<evidence type="ECO:0000256" key="4">
    <source>
        <dbReference type="ARBA" id="ARBA00022723"/>
    </source>
</evidence>